<feature type="compositionally biased region" description="Low complexity" evidence="1">
    <location>
        <begin position="76"/>
        <end position="90"/>
    </location>
</feature>
<feature type="compositionally biased region" description="Low complexity" evidence="1">
    <location>
        <begin position="190"/>
        <end position="203"/>
    </location>
</feature>
<protein>
    <submittedName>
        <fullName evidence="2">Uncharacterized protein</fullName>
    </submittedName>
</protein>
<reference evidence="2 3" key="1">
    <citation type="journal article" date="2020" name="Elife">
        <title>Loss of centromere function drives karyotype evolution in closely related Malassezia species.</title>
        <authorList>
            <person name="Sankaranarayanan S.R."/>
            <person name="Ianiri G."/>
            <person name="Coelho M.A."/>
            <person name="Reza M.H."/>
            <person name="Thimmappa B.C."/>
            <person name="Ganguly P."/>
            <person name="Vadnala R.N."/>
            <person name="Sun S."/>
            <person name="Siddharthan R."/>
            <person name="Tellgren-Roth C."/>
            <person name="Dawson T.L."/>
            <person name="Heitman J."/>
            <person name="Sanyal K."/>
        </authorList>
    </citation>
    <scope>NUCLEOTIDE SEQUENCE [LARGE SCALE GENOMIC DNA]</scope>
    <source>
        <strain evidence="2">CBS14141</strain>
    </source>
</reference>
<feature type="compositionally biased region" description="Basic residues" evidence="1">
    <location>
        <begin position="133"/>
        <end position="144"/>
    </location>
</feature>
<evidence type="ECO:0000256" key="1">
    <source>
        <dbReference type="SAM" id="MobiDB-lite"/>
    </source>
</evidence>
<feature type="region of interest" description="Disordered" evidence="1">
    <location>
        <begin position="376"/>
        <end position="447"/>
    </location>
</feature>
<dbReference type="Proteomes" id="UP000818624">
    <property type="component" value="Chromosome 1"/>
</dbReference>
<proteinExistence type="predicted"/>
<feature type="compositionally biased region" description="Basic residues" evidence="1">
    <location>
        <begin position="427"/>
        <end position="437"/>
    </location>
</feature>
<feature type="region of interest" description="Disordered" evidence="1">
    <location>
        <begin position="320"/>
        <end position="346"/>
    </location>
</feature>
<evidence type="ECO:0000313" key="3">
    <source>
        <dbReference type="Proteomes" id="UP000818624"/>
    </source>
</evidence>
<feature type="region of interest" description="Disordered" evidence="1">
    <location>
        <begin position="65"/>
        <end position="95"/>
    </location>
</feature>
<gene>
    <name evidence="2" type="ORF">GLX27_000680</name>
</gene>
<feature type="region of interest" description="Disordered" evidence="1">
    <location>
        <begin position="247"/>
        <end position="286"/>
    </location>
</feature>
<evidence type="ECO:0000313" key="2">
    <source>
        <dbReference type="EMBL" id="WFD46052.1"/>
    </source>
</evidence>
<feature type="region of interest" description="Disordered" evidence="1">
    <location>
        <begin position="508"/>
        <end position="542"/>
    </location>
</feature>
<feature type="compositionally biased region" description="Polar residues" evidence="1">
    <location>
        <begin position="264"/>
        <end position="281"/>
    </location>
</feature>
<dbReference type="EMBL" id="CP046234">
    <property type="protein sequence ID" value="WFD46052.1"/>
    <property type="molecule type" value="Genomic_DNA"/>
</dbReference>
<sequence>MSTRLKGLPCLAQTSVFHSSAKLCIQPTRDRSLSPAESSLSPVDSCAFSPPEIMTPYSVLFNRSQEGSGTESITPGSSWSSCSKCSGDSSEPGETLKSVSMALEKTLGSKSLSASPEKGFVAPASTLLVRRTPVKRPAYTRRRSKSDVTPRADAWSLLQDDTATIGPNSDRDSTTTSRASSIHSGAEDTSAPSAAPSMAPNAATEEVERSPKGPRDFSAYVSGIGSPIDPDTEFSSVAQLQTFRIHSRSRSVGPGDIRSERLSQRQYSSRLDSSTRALSTQERSRVLSPRPPLLNVRDTELIPSLSALGAAVCNPGYNLKPHPGANESSARTDEHAPPASPRLCAHPQAPLMIDGVLHLDAVPDASVDENGFRTVVSRGARRRQRRDNQRASRPPAEDPEPICPEDVPEPAECAPREEVDEEDLRGRTRGRGRRVRSRAMQVRASGASVLSTTNSVLAARPRRSHRTRTSGVTYAAAAATAGHDRSSVTAEASMDTRGRRGAIKIVNSSESDGGLAPVLPPAPVRVSGSPVPEASDDDHMPRPRLLSNSAHLLMLSLELAMIRNHKITAPLKPRWGKRRDDDFRPIPNPQARAKLLLAQGCVPTMAPEAHVLASCPLPDECGSKLKHAWTP</sequence>
<feature type="compositionally biased region" description="Polar residues" evidence="1">
    <location>
        <begin position="65"/>
        <end position="75"/>
    </location>
</feature>
<feature type="compositionally biased region" description="Basic and acidic residues" evidence="1">
    <location>
        <begin position="206"/>
        <end position="215"/>
    </location>
</feature>
<keyword evidence="3" id="KW-1185">Reference proteome</keyword>
<feature type="region of interest" description="Disordered" evidence="1">
    <location>
        <begin position="133"/>
        <end position="224"/>
    </location>
</feature>
<name>A0ABY8EMN5_MALFU</name>
<accession>A0ABY8EMN5</accession>
<organism evidence="2 3">
    <name type="scientific">Malassezia furfur</name>
    <name type="common">Pityriasis versicolor infection agent</name>
    <name type="synonym">Pityrosporum furfur</name>
    <dbReference type="NCBI Taxonomy" id="55194"/>
    <lineage>
        <taxon>Eukaryota</taxon>
        <taxon>Fungi</taxon>
        <taxon>Dikarya</taxon>
        <taxon>Basidiomycota</taxon>
        <taxon>Ustilaginomycotina</taxon>
        <taxon>Malasseziomycetes</taxon>
        <taxon>Malasseziales</taxon>
        <taxon>Malasseziaceae</taxon>
        <taxon>Malassezia</taxon>
    </lineage>
</organism>